<comment type="caution">
    <text evidence="2">The sequence shown here is derived from an EMBL/GenBank/DDBJ whole genome shotgun (WGS) entry which is preliminary data.</text>
</comment>
<dbReference type="OrthoDB" id="428854at2759"/>
<protein>
    <submittedName>
        <fullName evidence="2">Uncharacterized protein</fullName>
    </submittedName>
</protein>
<name>A0A0M8MVN3_ESCWE</name>
<proteinExistence type="predicted"/>
<gene>
    <name evidence="2" type="ORF">ESCO_002796</name>
</gene>
<dbReference type="Proteomes" id="UP000053831">
    <property type="component" value="Unassembled WGS sequence"/>
</dbReference>
<sequence>MASSNPFRKSLAPVESPSRGRPGADGVGKENIGLGPDGDAATQGPTKKKSVKKVRVLSPPPRSPGPREVLTSPPPPPHPPPTWSEVELQALRDAYPEVMGPVGGGQGLGSPILMHPQPQAQTKIQWPALIEAHDDPAAAGSQEQVATPAPTSANPFSKALHELGTEAEKPAARRSLNSSSGASDDANDDNDSLSNDPIIKALELELNGSTTPDQELPNPLASPAVPNSAKKPVPAPPPRRGHARAESKARAIQAALSPQHSDPPSRTSMDSERSGASSIRQSTTAPLPPPPRRPPIAPRQPSATSLTNPSSPNGPQNDHEHYTIAPEPPINLAKAGARPPPPPARHSSTARRPPSILGIDPSSRRVSSDSRLREGMAPPPPPPPPSRHRESSQSSLEGSHRPRSSVEVIHADLPDAADTRIRSSSPPTPGAGKSTDILADLDALQREVDALRGRIG</sequence>
<feature type="compositionally biased region" description="Basic and acidic residues" evidence="1">
    <location>
        <begin position="159"/>
        <end position="171"/>
    </location>
</feature>
<reference evidence="2 3" key="1">
    <citation type="submission" date="2015-07" db="EMBL/GenBank/DDBJ databases">
        <title>The genome of the fungus Escovopsis weberi, a specialized disease agent of ant agriculture.</title>
        <authorList>
            <person name="de Man T.J."/>
            <person name="Stajich J.E."/>
            <person name="Kubicek C.P."/>
            <person name="Chenthamara K."/>
            <person name="Atanasova L."/>
            <person name="Druzhinina I.S."/>
            <person name="Birnbaum S."/>
            <person name="Barribeau S.M."/>
            <person name="Teiling C."/>
            <person name="Suen G."/>
            <person name="Currie C."/>
            <person name="Gerardo N.M."/>
        </authorList>
    </citation>
    <scope>NUCLEOTIDE SEQUENCE [LARGE SCALE GENOMIC DNA]</scope>
</reference>
<feature type="compositionally biased region" description="Pro residues" evidence="1">
    <location>
        <begin position="72"/>
        <end position="82"/>
    </location>
</feature>
<feature type="compositionally biased region" description="Pro residues" evidence="1">
    <location>
        <begin position="286"/>
        <end position="298"/>
    </location>
</feature>
<feature type="compositionally biased region" description="Basic and acidic residues" evidence="1">
    <location>
        <begin position="362"/>
        <end position="374"/>
    </location>
</feature>
<feature type="compositionally biased region" description="Low complexity" evidence="1">
    <location>
        <begin position="173"/>
        <end position="184"/>
    </location>
</feature>
<dbReference type="AlphaFoldDB" id="A0A0M8MVN3"/>
<organism evidence="2 3">
    <name type="scientific">Escovopsis weberi</name>
    <dbReference type="NCBI Taxonomy" id="150374"/>
    <lineage>
        <taxon>Eukaryota</taxon>
        <taxon>Fungi</taxon>
        <taxon>Dikarya</taxon>
        <taxon>Ascomycota</taxon>
        <taxon>Pezizomycotina</taxon>
        <taxon>Sordariomycetes</taxon>
        <taxon>Hypocreomycetidae</taxon>
        <taxon>Hypocreales</taxon>
        <taxon>Hypocreaceae</taxon>
        <taxon>Escovopsis</taxon>
    </lineage>
</organism>
<accession>A0A0M8MVN3</accession>
<evidence type="ECO:0000313" key="2">
    <source>
        <dbReference type="EMBL" id="KOS17757.1"/>
    </source>
</evidence>
<dbReference type="STRING" id="150374.A0A0M8MVN3"/>
<feature type="compositionally biased region" description="Polar residues" evidence="1">
    <location>
        <begin position="256"/>
        <end position="284"/>
    </location>
</feature>
<keyword evidence="3" id="KW-1185">Reference proteome</keyword>
<evidence type="ECO:0000313" key="3">
    <source>
        <dbReference type="Proteomes" id="UP000053831"/>
    </source>
</evidence>
<feature type="compositionally biased region" description="Polar residues" evidence="1">
    <location>
        <begin position="304"/>
        <end position="316"/>
    </location>
</feature>
<dbReference type="EMBL" id="LGSR01000022">
    <property type="protein sequence ID" value="KOS17757.1"/>
    <property type="molecule type" value="Genomic_DNA"/>
</dbReference>
<feature type="compositionally biased region" description="Basic residues" evidence="1">
    <location>
        <begin position="46"/>
        <end position="55"/>
    </location>
</feature>
<feature type="compositionally biased region" description="Low complexity" evidence="1">
    <location>
        <begin position="223"/>
        <end position="232"/>
    </location>
</feature>
<evidence type="ECO:0000256" key="1">
    <source>
        <dbReference type="SAM" id="MobiDB-lite"/>
    </source>
</evidence>
<feature type="compositionally biased region" description="Polar residues" evidence="1">
    <location>
        <begin position="141"/>
        <end position="155"/>
    </location>
</feature>
<feature type="region of interest" description="Disordered" evidence="1">
    <location>
        <begin position="1"/>
        <end position="436"/>
    </location>
</feature>
<feature type="compositionally biased region" description="Low complexity" evidence="1">
    <location>
        <begin position="345"/>
        <end position="355"/>
    </location>
</feature>
<feature type="compositionally biased region" description="Basic and acidic residues" evidence="1">
    <location>
        <begin position="409"/>
        <end position="421"/>
    </location>
</feature>